<dbReference type="OrthoDB" id="433681at2"/>
<proteinExistence type="predicted"/>
<dbReference type="EMBL" id="CP016172">
    <property type="protein sequence ID" value="ANN79920.1"/>
    <property type="molecule type" value="Genomic_DNA"/>
</dbReference>
<accession>A0A193GJ99</accession>
<dbReference type="GO" id="GO:0016757">
    <property type="term" value="F:glycosyltransferase activity"/>
    <property type="evidence" value="ECO:0007669"/>
    <property type="project" value="TreeGrafter"/>
</dbReference>
<dbReference type="PANTHER" id="PTHR45947:SF3">
    <property type="entry name" value="SULFOQUINOVOSYL TRANSFERASE SQD2"/>
    <property type="match status" value="1"/>
</dbReference>
<dbReference type="STRING" id="463014.BAU07_24880"/>
<dbReference type="InterPro" id="IPR050194">
    <property type="entry name" value="Glycosyltransferase_grp1"/>
</dbReference>
<feature type="domain" description="WsaF C-terminal" evidence="1">
    <location>
        <begin position="235"/>
        <end position="359"/>
    </location>
</feature>
<dbReference type="CDD" id="cd03801">
    <property type="entry name" value="GT4_PimA-like"/>
    <property type="match status" value="1"/>
</dbReference>
<dbReference type="Proteomes" id="UP000091926">
    <property type="component" value="Chromosome"/>
</dbReference>
<dbReference type="KEGG" id="bfz:BAU07_24880"/>
<dbReference type="PANTHER" id="PTHR45947">
    <property type="entry name" value="SULFOQUINOVOSYL TRANSFERASE SQD2"/>
    <property type="match status" value="1"/>
</dbReference>
<name>A0A193GJ99_9BORD</name>
<dbReference type="SUPFAM" id="SSF53756">
    <property type="entry name" value="UDP-Glycosyltransferase/glycogen phosphorylase"/>
    <property type="match status" value="1"/>
</dbReference>
<dbReference type="Gene3D" id="3.40.50.11090">
    <property type="match status" value="1"/>
</dbReference>
<dbReference type="AlphaFoldDB" id="A0A193GJ99"/>
<protein>
    <submittedName>
        <fullName evidence="2">Glycosyl transferase group 1</fullName>
    </submittedName>
</protein>
<keyword evidence="3" id="KW-1185">Reference proteome</keyword>
<dbReference type="InterPro" id="IPR055050">
    <property type="entry name" value="WsaF_C"/>
</dbReference>
<dbReference type="Pfam" id="PF22772">
    <property type="entry name" value="WsaF_C"/>
    <property type="match status" value="1"/>
</dbReference>
<evidence type="ECO:0000313" key="3">
    <source>
        <dbReference type="Proteomes" id="UP000091926"/>
    </source>
</evidence>
<organism evidence="2 3">
    <name type="scientific">Bordetella flabilis</name>
    <dbReference type="NCBI Taxonomy" id="463014"/>
    <lineage>
        <taxon>Bacteria</taxon>
        <taxon>Pseudomonadati</taxon>
        <taxon>Pseudomonadota</taxon>
        <taxon>Betaproteobacteria</taxon>
        <taxon>Burkholderiales</taxon>
        <taxon>Alcaligenaceae</taxon>
        <taxon>Bordetella</taxon>
    </lineage>
</organism>
<evidence type="ECO:0000313" key="2">
    <source>
        <dbReference type="EMBL" id="ANN79920.1"/>
    </source>
</evidence>
<sequence>MWRIRAAARYGREHGVIALVRRSLLAVRRSEGLTRRRPLEGLSFLQQRHVGTPPRPGEVAPESVNWFIPLVGRGSGGHLNIFRFIHMLEQEGYDCRIVIADRAPYMTADDVRAEIQAWFMPLRAAVYMSPDEAPAAAISIATGWQTAYYLRAFHRTLYKCYFVQDYEPWFYAAGDVASLAEDTYRFGFIGITAGYWLADKLRHDFAMETHPVGFSCDRRLYRPTSSSADKVAGPKRIFFYARPATPRRGFALGVAVLAEVVRRLPQTIVVFAGSDLAAYEIPFPHENKGVMDVQDLPHVYGQCDAALVLSFSNVSLLPLELMACGIPVVSNRAPQTEWLLNDSNAKLARPNVDDLANAICTVLTDAGEAKRLSVGGRAAAEATDWELEGRRMSSYLRALTRKR</sequence>
<gene>
    <name evidence="2" type="ORF">BAU07_24880</name>
</gene>
<keyword evidence="2" id="KW-0808">Transferase</keyword>
<evidence type="ECO:0000259" key="1">
    <source>
        <dbReference type="Pfam" id="PF22772"/>
    </source>
</evidence>
<dbReference type="Gene3D" id="3.40.50.2000">
    <property type="entry name" value="Glycogen Phosphorylase B"/>
    <property type="match status" value="1"/>
</dbReference>
<reference evidence="2 3" key="1">
    <citation type="submission" date="2016-06" db="EMBL/GenBank/DDBJ databases">
        <title>Complete genome sequences of Bordetella bronchialis and Bordetella flabilis.</title>
        <authorList>
            <person name="LiPuma J.J."/>
            <person name="Spilker T."/>
        </authorList>
    </citation>
    <scope>NUCLEOTIDE SEQUENCE [LARGE SCALE GENOMIC DNA]</scope>
    <source>
        <strain evidence="2 3">AU10664</strain>
    </source>
</reference>